<proteinExistence type="predicted"/>
<organism evidence="2">
    <name type="scientific">marine sediment metagenome</name>
    <dbReference type="NCBI Taxonomy" id="412755"/>
    <lineage>
        <taxon>unclassified sequences</taxon>
        <taxon>metagenomes</taxon>
        <taxon>ecological metagenomes</taxon>
    </lineage>
</organism>
<keyword evidence="1" id="KW-0472">Membrane</keyword>
<keyword evidence="1" id="KW-0812">Transmembrane</keyword>
<name>X1M5E7_9ZZZZ</name>
<keyword evidence="1" id="KW-1133">Transmembrane helix</keyword>
<reference evidence="2" key="1">
    <citation type="journal article" date="2014" name="Front. Microbiol.">
        <title>High frequency of phylogenetically diverse reductive dehalogenase-homologous genes in deep subseafloor sedimentary metagenomes.</title>
        <authorList>
            <person name="Kawai M."/>
            <person name="Futagami T."/>
            <person name="Toyoda A."/>
            <person name="Takaki Y."/>
            <person name="Nishi S."/>
            <person name="Hori S."/>
            <person name="Arai W."/>
            <person name="Tsubouchi T."/>
            <person name="Morono Y."/>
            <person name="Uchiyama I."/>
            <person name="Ito T."/>
            <person name="Fujiyama A."/>
            <person name="Inagaki F."/>
            <person name="Takami H."/>
        </authorList>
    </citation>
    <scope>NUCLEOTIDE SEQUENCE</scope>
    <source>
        <strain evidence="2">Expedition CK06-06</strain>
    </source>
</reference>
<gene>
    <name evidence="2" type="ORF">S06H3_35888</name>
</gene>
<feature type="non-terminal residue" evidence="2">
    <location>
        <position position="1"/>
    </location>
</feature>
<accession>X1M5E7</accession>
<dbReference type="EMBL" id="BARV01021689">
    <property type="protein sequence ID" value="GAI26528.1"/>
    <property type="molecule type" value="Genomic_DNA"/>
</dbReference>
<evidence type="ECO:0000313" key="2">
    <source>
        <dbReference type="EMBL" id="GAI26528.1"/>
    </source>
</evidence>
<comment type="caution">
    <text evidence="2">The sequence shown here is derived from an EMBL/GenBank/DDBJ whole genome shotgun (WGS) entry which is preliminary data.</text>
</comment>
<dbReference type="AlphaFoldDB" id="X1M5E7"/>
<evidence type="ECO:0000256" key="1">
    <source>
        <dbReference type="SAM" id="Phobius"/>
    </source>
</evidence>
<feature type="transmembrane region" description="Helical" evidence="1">
    <location>
        <begin position="34"/>
        <end position="51"/>
    </location>
</feature>
<protein>
    <submittedName>
        <fullName evidence="2">Uncharacterized protein</fullName>
    </submittedName>
</protein>
<sequence length="218" mass="24950">RRAAILALTVGFLLCVYLVLNVRAIGPADLGQILIMFGLVLVTGFYALSAYRQAEASEKMAKEMREQRLLTSQPRLIQKSVHEKDIWEGSTKDYFSHFEIFNVGNIPAIEVESSLMDNEGNRSHSIRQTFLRNNDPPIKFCPSNIANLEETKTYYIVCEYQNIFSYGLKNPLYQTRLPFTISKSSEEGKIYMVAGELEFKEASEEERIDAFSRRSKPK</sequence>